<dbReference type="STRING" id="648782.SAMN04488554_1579"/>
<keyword evidence="1" id="KW-1133">Transmembrane helix</keyword>
<keyword evidence="1" id="KW-0472">Membrane</keyword>
<dbReference type="EMBL" id="FNTX01000001">
    <property type="protein sequence ID" value="SEE12251.1"/>
    <property type="molecule type" value="Genomic_DNA"/>
</dbReference>
<protein>
    <submittedName>
        <fullName evidence="2">PQQ-like domain-containing protein</fullName>
    </submittedName>
</protein>
<dbReference type="AlphaFoldDB" id="A0A1H5G9T2"/>
<evidence type="ECO:0000313" key="3">
    <source>
        <dbReference type="Proteomes" id="UP000199220"/>
    </source>
</evidence>
<dbReference type="RefSeq" id="WP_089772420.1">
    <property type="nucleotide sequence ID" value="NZ_FNTX01000001.1"/>
</dbReference>
<sequence length="506" mass="53424">MRGIGAGTLTLGLLGVALCALTLWRGWSPVAWWFGVAMLAVAMITTAWRREERRAWWAGGAVAVALLMAAVPVVEPLVRPQAEVAWSLQGTEEPVGATESLILTVDGDRLLRARAADDGSVAWDHPVPMSEAHDDAPVDVVGDVVLIGAHSIADMDEEMLAVDAGTGAELWTGPARIAPFVHDGTVLAAWAYDDGDVHRGIDLNTGEVLWSNPGSRGAYRSVPARTPGGGVPAMGWLVEVQSIDGDRSHVVTDVRTGDQMTVPGSELPTAFGIVGDQLIVHALEDSLEELRDAEILPSEVTAYDLTTGDRTWSAPLQLGRHAWGLFADSTQLTTVDGTTLLSSADGLRLDVLHLTDGGQVSVPSPSGQPFLQFPQSTRMIYETWVHGNTAVGLMGSLELAVVDLEAGTAALVPDPPFGSVAGTTWINGRPAPVWEEPTLAPFGREYDQLTAVDVHDPQSPERVDLGALPDGTVAGTFAERVVVVASTDEGSAATAMHVLAPSEHAR</sequence>
<keyword evidence="3" id="KW-1185">Reference proteome</keyword>
<gene>
    <name evidence="2" type="ORF">SAMN04488554_1579</name>
</gene>
<dbReference type="Gene3D" id="2.130.10.10">
    <property type="entry name" value="YVTN repeat-like/Quinoprotein amine dehydrogenase"/>
    <property type="match status" value="1"/>
</dbReference>
<evidence type="ECO:0000256" key="1">
    <source>
        <dbReference type="SAM" id="Phobius"/>
    </source>
</evidence>
<accession>A0A1H5G9T2</accession>
<name>A0A1H5G9T2_9MICO</name>
<proteinExistence type="predicted"/>
<reference evidence="3" key="1">
    <citation type="submission" date="2016-10" db="EMBL/GenBank/DDBJ databases">
        <authorList>
            <person name="Varghese N."/>
            <person name="Submissions S."/>
        </authorList>
    </citation>
    <scope>NUCLEOTIDE SEQUENCE [LARGE SCALE GENOMIC DNA]</scope>
    <source>
        <strain evidence="3">DSM 21368</strain>
    </source>
</reference>
<organism evidence="2 3">
    <name type="scientific">Ruania alba</name>
    <dbReference type="NCBI Taxonomy" id="648782"/>
    <lineage>
        <taxon>Bacteria</taxon>
        <taxon>Bacillati</taxon>
        <taxon>Actinomycetota</taxon>
        <taxon>Actinomycetes</taxon>
        <taxon>Micrococcales</taxon>
        <taxon>Ruaniaceae</taxon>
        <taxon>Ruania</taxon>
    </lineage>
</organism>
<dbReference type="InterPro" id="IPR015943">
    <property type="entry name" value="WD40/YVTN_repeat-like_dom_sf"/>
</dbReference>
<feature type="transmembrane region" description="Helical" evidence="1">
    <location>
        <begin position="29"/>
        <end position="48"/>
    </location>
</feature>
<dbReference type="SUPFAM" id="SSF50998">
    <property type="entry name" value="Quinoprotein alcohol dehydrogenase-like"/>
    <property type="match status" value="1"/>
</dbReference>
<dbReference type="OrthoDB" id="9762169at2"/>
<dbReference type="Proteomes" id="UP000199220">
    <property type="component" value="Unassembled WGS sequence"/>
</dbReference>
<evidence type="ECO:0000313" key="2">
    <source>
        <dbReference type="EMBL" id="SEE12251.1"/>
    </source>
</evidence>
<dbReference type="InterPro" id="IPR011047">
    <property type="entry name" value="Quinoprotein_ADH-like_sf"/>
</dbReference>
<keyword evidence="1" id="KW-0812">Transmembrane</keyword>
<feature type="transmembrane region" description="Helical" evidence="1">
    <location>
        <begin position="55"/>
        <end position="74"/>
    </location>
</feature>